<dbReference type="GO" id="GO:0070006">
    <property type="term" value="F:metalloaminopeptidase activity"/>
    <property type="evidence" value="ECO:0007669"/>
    <property type="project" value="InterPro"/>
</dbReference>
<dbReference type="PRINTS" id="PR00481">
    <property type="entry name" value="LAMNOPPTDASE"/>
</dbReference>
<dbReference type="GO" id="GO:0006508">
    <property type="term" value="P:proteolysis"/>
    <property type="evidence" value="ECO:0007669"/>
    <property type="project" value="UniProtKB-KW"/>
</dbReference>
<dbReference type="GO" id="GO:0005737">
    <property type="term" value="C:cytoplasm"/>
    <property type="evidence" value="ECO:0007669"/>
    <property type="project" value="UniProtKB-SubCell"/>
</dbReference>
<dbReference type="InterPro" id="IPR023042">
    <property type="entry name" value="Peptidase_M17_leu_NH2_pept"/>
</dbReference>
<evidence type="ECO:0000256" key="2">
    <source>
        <dbReference type="ARBA" id="ARBA00000967"/>
    </source>
</evidence>
<feature type="domain" description="Cytosol aminopeptidase" evidence="10">
    <location>
        <begin position="353"/>
        <end position="360"/>
    </location>
</feature>
<dbReference type="EMBL" id="BJTG01000003">
    <property type="protein sequence ID" value="GEJ56449.1"/>
    <property type="molecule type" value="Genomic_DNA"/>
</dbReference>
<evidence type="ECO:0000256" key="1">
    <source>
        <dbReference type="ARBA" id="ARBA00000135"/>
    </source>
</evidence>
<feature type="active site" evidence="8">
    <location>
        <position position="359"/>
    </location>
</feature>
<evidence type="ECO:0000256" key="3">
    <source>
        <dbReference type="ARBA" id="ARBA00009528"/>
    </source>
</evidence>
<dbReference type="InterPro" id="IPR011356">
    <property type="entry name" value="Leucine_aapep/pepB"/>
</dbReference>
<reference evidence="12" key="1">
    <citation type="journal article" date="2020" name="Appl. Environ. Microbiol.">
        <title>Diazotrophic Anaeromyxobacter Isolates from Soils.</title>
        <authorList>
            <person name="Masuda Y."/>
            <person name="Yamanaka H."/>
            <person name="Xu Z.X."/>
            <person name="Shiratori Y."/>
            <person name="Aono T."/>
            <person name="Amachi S."/>
            <person name="Senoo K."/>
            <person name="Itoh H."/>
        </authorList>
    </citation>
    <scope>NUCLEOTIDE SEQUENCE [LARGE SCALE GENOMIC DNA]</scope>
    <source>
        <strain evidence="12">R267</strain>
    </source>
</reference>
<evidence type="ECO:0000256" key="9">
    <source>
        <dbReference type="SAM" id="MobiDB-lite"/>
    </source>
</evidence>
<dbReference type="Proteomes" id="UP000503640">
    <property type="component" value="Unassembled WGS sequence"/>
</dbReference>
<dbReference type="InterPro" id="IPR008283">
    <property type="entry name" value="Peptidase_M17_N"/>
</dbReference>
<keyword evidence="8" id="KW-0479">Metal-binding</keyword>
<evidence type="ECO:0000256" key="4">
    <source>
        <dbReference type="ARBA" id="ARBA00022438"/>
    </source>
</evidence>
<comment type="caution">
    <text evidence="11">The sequence shown here is derived from an EMBL/GenBank/DDBJ whole genome shotgun (WGS) entry which is preliminary data.</text>
</comment>
<feature type="binding site" evidence="8">
    <location>
        <position position="296"/>
    </location>
    <ligand>
        <name>Mn(2+)</name>
        <dbReference type="ChEBI" id="CHEBI:29035"/>
        <label>2</label>
    </ligand>
</feature>
<dbReference type="SUPFAM" id="SSF53187">
    <property type="entry name" value="Zn-dependent exopeptidases"/>
    <property type="match status" value="1"/>
</dbReference>
<feature type="binding site" evidence="8">
    <location>
        <position position="278"/>
    </location>
    <ligand>
        <name>Mn(2+)</name>
        <dbReference type="ChEBI" id="CHEBI:29035"/>
        <label>2</label>
    </ligand>
</feature>
<comment type="similarity">
    <text evidence="3 8">Belongs to the peptidase M17 family.</text>
</comment>
<keyword evidence="12" id="KW-1185">Reference proteome</keyword>
<dbReference type="EC" id="3.4.11.1" evidence="8"/>
<dbReference type="SUPFAM" id="SSF52949">
    <property type="entry name" value="Macro domain-like"/>
    <property type="match status" value="1"/>
</dbReference>
<keyword evidence="4 8" id="KW-0031">Aminopeptidase</keyword>
<proteinExistence type="inferred from homology"/>
<dbReference type="PROSITE" id="PS00631">
    <property type="entry name" value="CYTOSOL_AP"/>
    <property type="match status" value="1"/>
</dbReference>
<dbReference type="HAMAP" id="MF_00181">
    <property type="entry name" value="Cytosol_peptidase_M17"/>
    <property type="match status" value="1"/>
</dbReference>
<sequence>MAAVEISEASPVELEADVLAVPVFEEDLARRPQGLLAELDSLLDGHLARAAEAERFRGKADQLLLLHTLGRLGAPRLALAGLGRRAEAERSGFEGLRLALGQVARAGQKAGASRLAVALPGPLAAPGAARAAVEGALLGAYRFDRYRKKDDAPRAALKKLTLALAAEAAAGEELAEAVRLGEQVAAAVGWARDLVNESPADCTPERLARAAREVAKAGRLRCEVRGPKEIAALRMGMFLGVTRGSAEEPRLVKLSYVPRGPGAGAPPLVLVGKAITFDSGGLSLKPTDSMVTMNGDMAGSAAVLAAMRVVAELAPPFPVHALLGACENMPGGRAYKPSDVLTAYDGQTVEITNTDAEGRLVLGDVLAWAVGTLAPAAVVDLATLTGACMVALGHHTAGAFGPDGPVIDAVLAAAGRAGEDVWRMPLVPALKESLKSDVADMKNTGERWGGAIAAAHFLRAFVGETPWAHLDIAGPAHASKERGYIGKGGTGMGVRTLVELVRAWEPPARAGKPAKPASRRRAEAPARARG</sequence>
<evidence type="ECO:0000259" key="10">
    <source>
        <dbReference type="PROSITE" id="PS00631"/>
    </source>
</evidence>
<keyword evidence="8" id="KW-0963">Cytoplasm</keyword>
<feature type="binding site" evidence="8">
    <location>
        <position position="273"/>
    </location>
    <ligand>
        <name>Mn(2+)</name>
        <dbReference type="ChEBI" id="CHEBI:29035"/>
        <label>2</label>
    </ligand>
</feature>
<dbReference type="CDD" id="cd00433">
    <property type="entry name" value="Peptidase_M17"/>
    <property type="match status" value="1"/>
</dbReference>
<accession>A0A7I9VJT8</accession>
<feature type="compositionally biased region" description="Low complexity" evidence="9">
    <location>
        <begin position="505"/>
        <end position="516"/>
    </location>
</feature>
<feature type="binding site" evidence="8">
    <location>
        <position position="357"/>
    </location>
    <ligand>
        <name>Mn(2+)</name>
        <dbReference type="ChEBI" id="CHEBI:29035"/>
        <label>1</label>
    </ligand>
</feature>
<feature type="binding site" evidence="8">
    <location>
        <position position="357"/>
    </location>
    <ligand>
        <name>Mn(2+)</name>
        <dbReference type="ChEBI" id="CHEBI:29035"/>
        <label>2</label>
    </ligand>
</feature>
<dbReference type="RefSeq" id="WP_176063971.1">
    <property type="nucleotide sequence ID" value="NZ_BJTG01000003.1"/>
</dbReference>
<dbReference type="GO" id="GO:0030145">
    <property type="term" value="F:manganese ion binding"/>
    <property type="evidence" value="ECO:0007669"/>
    <property type="project" value="UniProtKB-UniRule"/>
</dbReference>
<feature type="active site" evidence="8">
    <location>
        <position position="285"/>
    </location>
</feature>
<comment type="catalytic activity">
    <reaction evidence="1 8">
        <text>Release of an N-terminal amino acid, Xaa-|-Yaa-, in which Xaa is preferably Leu, but may be other amino acids including Pro although not Arg or Lys, and Yaa may be Pro. Amino acid amides and methyl esters are also readily hydrolyzed, but rates on arylamides are exceedingly low.</text>
        <dbReference type="EC" id="3.4.11.1"/>
    </reaction>
</comment>
<evidence type="ECO:0000256" key="6">
    <source>
        <dbReference type="ARBA" id="ARBA00022801"/>
    </source>
</evidence>
<dbReference type="Pfam" id="PF00883">
    <property type="entry name" value="Peptidase_M17"/>
    <property type="match status" value="1"/>
</dbReference>
<comment type="function">
    <text evidence="8">Presumably involved in the processing and regular turnover of intracellular proteins. Catalyzes the removal of unsubstituted N-terminal amino acids from various peptides.</text>
</comment>
<comment type="catalytic activity">
    <reaction evidence="2 8">
        <text>Release of an N-terminal amino acid, preferentially leucine, but not glutamic or aspartic acids.</text>
        <dbReference type="EC" id="3.4.11.10"/>
    </reaction>
</comment>
<dbReference type="PANTHER" id="PTHR11963">
    <property type="entry name" value="LEUCINE AMINOPEPTIDASE-RELATED"/>
    <property type="match status" value="1"/>
</dbReference>
<evidence type="ECO:0000256" key="5">
    <source>
        <dbReference type="ARBA" id="ARBA00022670"/>
    </source>
</evidence>
<feature type="region of interest" description="Disordered" evidence="9">
    <location>
        <begin position="505"/>
        <end position="530"/>
    </location>
</feature>
<dbReference type="EC" id="3.4.11.10" evidence="8"/>
<keyword evidence="7 8" id="KW-0464">Manganese</keyword>
<feature type="binding site" evidence="8">
    <location>
        <position position="355"/>
    </location>
    <ligand>
        <name>Mn(2+)</name>
        <dbReference type="ChEBI" id="CHEBI:29035"/>
        <label>1</label>
    </ligand>
</feature>
<comment type="cofactor">
    <cofactor evidence="8">
        <name>Mn(2+)</name>
        <dbReference type="ChEBI" id="CHEBI:29035"/>
    </cofactor>
    <text evidence="8">Binds 2 manganese ions per subunit.</text>
</comment>
<dbReference type="AlphaFoldDB" id="A0A7I9VJT8"/>
<dbReference type="Gene3D" id="3.40.630.10">
    <property type="entry name" value="Zn peptidases"/>
    <property type="match status" value="1"/>
</dbReference>
<dbReference type="Pfam" id="PF02789">
    <property type="entry name" value="Peptidase_M17_N"/>
    <property type="match status" value="1"/>
</dbReference>
<name>A0A7I9VJT8_9BACT</name>
<evidence type="ECO:0000256" key="8">
    <source>
        <dbReference type="HAMAP-Rule" id="MF_00181"/>
    </source>
</evidence>
<dbReference type="NCBIfam" id="NF002073">
    <property type="entry name" value="PRK00913.1-2"/>
    <property type="match status" value="1"/>
</dbReference>
<keyword evidence="5 8" id="KW-0645">Protease</keyword>
<gene>
    <name evidence="8 11" type="primary">pepA</name>
    <name evidence="11" type="ORF">AMYX_11900</name>
</gene>
<dbReference type="PANTHER" id="PTHR11963:SF23">
    <property type="entry name" value="CYTOSOL AMINOPEPTIDASE"/>
    <property type="match status" value="1"/>
</dbReference>
<keyword evidence="6 8" id="KW-0378">Hydrolase</keyword>
<feature type="compositionally biased region" description="Basic and acidic residues" evidence="9">
    <location>
        <begin position="520"/>
        <end position="530"/>
    </location>
</feature>
<dbReference type="Gene3D" id="3.40.220.10">
    <property type="entry name" value="Leucine Aminopeptidase, subunit E, domain 1"/>
    <property type="match status" value="1"/>
</dbReference>
<protein>
    <recommendedName>
        <fullName evidence="8">Probable cytosol aminopeptidase</fullName>
        <ecNumber evidence="8">3.4.11.1</ecNumber>
    </recommendedName>
    <alternativeName>
        <fullName evidence="8">Leucine aminopeptidase</fullName>
        <shortName evidence="8">LAP</shortName>
        <ecNumber evidence="8">3.4.11.10</ecNumber>
    </alternativeName>
    <alternativeName>
        <fullName evidence="8">Leucyl aminopeptidase</fullName>
    </alternativeName>
</protein>
<comment type="subcellular location">
    <subcellularLocation>
        <location evidence="8">Cytoplasm</location>
    </subcellularLocation>
</comment>
<organism evidence="11 12">
    <name type="scientific">Anaeromyxobacter diazotrophicus</name>
    <dbReference type="NCBI Taxonomy" id="2590199"/>
    <lineage>
        <taxon>Bacteria</taxon>
        <taxon>Pseudomonadati</taxon>
        <taxon>Myxococcota</taxon>
        <taxon>Myxococcia</taxon>
        <taxon>Myxococcales</taxon>
        <taxon>Cystobacterineae</taxon>
        <taxon>Anaeromyxobacteraceae</taxon>
        <taxon>Anaeromyxobacter</taxon>
    </lineage>
</organism>
<evidence type="ECO:0000313" key="12">
    <source>
        <dbReference type="Proteomes" id="UP000503640"/>
    </source>
</evidence>
<dbReference type="InterPro" id="IPR000819">
    <property type="entry name" value="Peptidase_M17_C"/>
</dbReference>
<feature type="binding site" evidence="8">
    <location>
        <position position="278"/>
    </location>
    <ligand>
        <name>Mn(2+)</name>
        <dbReference type="ChEBI" id="CHEBI:29035"/>
        <label>1</label>
    </ligand>
</feature>
<dbReference type="InterPro" id="IPR043472">
    <property type="entry name" value="Macro_dom-like"/>
</dbReference>
<evidence type="ECO:0000256" key="7">
    <source>
        <dbReference type="ARBA" id="ARBA00023211"/>
    </source>
</evidence>
<evidence type="ECO:0000313" key="11">
    <source>
        <dbReference type="EMBL" id="GEJ56449.1"/>
    </source>
</evidence>